<gene>
    <name evidence="3" type="ORF">BGLCM_0699</name>
    <name evidence="2" type="ORF">BIFGAL_03019</name>
</gene>
<evidence type="ECO:0000313" key="3">
    <source>
        <dbReference type="EMBL" id="KFI59113.1"/>
    </source>
</evidence>
<feature type="region of interest" description="Disordered" evidence="1">
    <location>
        <begin position="134"/>
        <end position="164"/>
    </location>
</feature>
<name>D1NRS0_9BIFI</name>
<dbReference type="Proteomes" id="UP000029074">
    <property type="component" value="Unassembled WGS sequence"/>
</dbReference>
<dbReference type="EMBL" id="JGYW01000004">
    <property type="protein sequence ID" value="KFI59113.1"/>
    <property type="molecule type" value="Genomic_DNA"/>
</dbReference>
<dbReference type="AlphaFoldDB" id="D1NRS0"/>
<evidence type="ECO:0000313" key="5">
    <source>
        <dbReference type="Proteomes" id="UP000029074"/>
    </source>
</evidence>
<reference evidence="2 4" key="1">
    <citation type="submission" date="2009-11" db="EMBL/GenBank/DDBJ databases">
        <authorList>
            <person name="Weinstock G."/>
            <person name="Sodergren E."/>
            <person name="Clifton S."/>
            <person name="Fulton L."/>
            <person name="Fulton B."/>
            <person name="Courtney L."/>
            <person name="Fronick C."/>
            <person name="Harrison M."/>
            <person name="Strong C."/>
            <person name="Farmer C."/>
            <person name="Delahaunty K."/>
            <person name="Markovic C."/>
            <person name="Hall O."/>
            <person name="Minx P."/>
            <person name="Tomlinson C."/>
            <person name="Mitreva M."/>
            <person name="Nelson J."/>
            <person name="Hou S."/>
            <person name="Wollam A."/>
            <person name="Pepin K.H."/>
            <person name="Johnson M."/>
            <person name="Bhonagiri V."/>
            <person name="Nash W.E."/>
            <person name="Warren W."/>
            <person name="Chinwalla A."/>
            <person name="Mardis E.R."/>
            <person name="Wilson R.K."/>
        </authorList>
    </citation>
    <scope>NUCLEOTIDE SEQUENCE [LARGE SCALE GENOMIC DNA]</scope>
    <source>
        <strain evidence="2 4">DSM 20093</strain>
    </source>
</reference>
<protein>
    <submittedName>
        <fullName evidence="2">Uncharacterized protein</fullName>
    </submittedName>
</protein>
<reference evidence="3 5" key="2">
    <citation type="submission" date="2014-03" db="EMBL/GenBank/DDBJ databases">
        <title>Genomics of Bifidobacteria.</title>
        <authorList>
            <person name="Ventura M."/>
            <person name="Milani C."/>
            <person name="Lugli G.A."/>
        </authorList>
    </citation>
    <scope>NUCLEOTIDE SEQUENCE [LARGE SCALE GENOMIC DNA]</scope>
    <source>
        <strain evidence="3 5">LMG 11596</strain>
    </source>
</reference>
<dbReference type="EMBL" id="ABXB03000001">
    <property type="protein sequence ID" value="EFA23909.1"/>
    <property type="molecule type" value="Genomic_DNA"/>
</dbReference>
<keyword evidence="5" id="KW-1185">Reference proteome</keyword>
<evidence type="ECO:0000313" key="2">
    <source>
        <dbReference type="EMBL" id="EFA23909.1"/>
    </source>
</evidence>
<evidence type="ECO:0000313" key="4">
    <source>
        <dbReference type="Proteomes" id="UP000003656"/>
    </source>
</evidence>
<evidence type="ECO:0000256" key="1">
    <source>
        <dbReference type="SAM" id="MobiDB-lite"/>
    </source>
</evidence>
<feature type="compositionally biased region" description="Acidic residues" evidence="1">
    <location>
        <begin position="151"/>
        <end position="164"/>
    </location>
</feature>
<dbReference type="OrthoDB" id="3239557at2"/>
<sequence>MSSLQGFEAVSPKRRSGKAVMTVTNKGIRLNKYAVAELEAPKFVKFLINNTTRQIAVMPVPERDANAIPFGLKPSISASAHIYNPRVIESILRYFDMPEGEGDEIPTVALRGLLTPEGNALVFDVAGAKVSLTRKRGRKPRAEKTHADVNLNEDGDWETPDTEE</sequence>
<dbReference type="RefSeq" id="WP_006294435.1">
    <property type="nucleotide sequence ID" value="NZ_ABXB03000001.1"/>
</dbReference>
<organism evidence="2 4">
    <name type="scientific">Bifidobacterium gallicum DSM 20093 = LMG 11596</name>
    <dbReference type="NCBI Taxonomy" id="561180"/>
    <lineage>
        <taxon>Bacteria</taxon>
        <taxon>Bacillati</taxon>
        <taxon>Actinomycetota</taxon>
        <taxon>Actinomycetes</taxon>
        <taxon>Bifidobacteriales</taxon>
        <taxon>Bifidobacteriaceae</taxon>
        <taxon>Bifidobacterium</taxon>
    </lineage>
</organism>
<accession>D1NRS0</accession>
<dbReference type="Proteomes" id="UP000003656">
    <property type="component" value="Unassembled WGS sequence"/>
</dbReference>
<proteinExistence type="predicted"/>
<comment type="caution">
    <text evidence="2">The sequence shown here is derived from an EMBL/GenBank/DDBJ whole genome shotgun (WGS) entry which is preliminary data.</text>
</comment>
<dbReference type="eggNOG" id="ENOG502ZCI0">
    <property type="taxonomic scope" value="Bacteria"/>
</dbReference>